<gene>
    <name evidence="2" type="ORF">BLA60_02365</name>
</gene>
<organism evidence="2 3">
    <name type="scientific">Actinophytocola xinjiangensis</name>
    <dbReference type="NCBI Taxonomy" id="485602"/>
    <lineage>
        <taxon>Bacteria</taxon>
        <taxon>Bacillati</taxon>
        <taxon>Actinomycetota</taxon>
        <taxon>Actinomycetes</taxon>
        <taxon>Pseudonocardiales</taxon>
        <taxon>Pseudonocardiaceae</taxon>
    </lineage>
</organism>
<dbReference type="GO" id="GO:0016746">
    <property type="term" value="F:acyltransferase activity"/>
    <property type="evidence" value="ECO:0007669"/>
    <property type="project" value="InterPro"/>
</dbReference>
<dbReference type="InterPro" id="IPR016039">
    <property type="entry name" value="Thiolase-like"/>
</dbReference>
<dbReference type="SUPFAM" id="SSF53901">
    <property type="entry name" value="Thiolase-like"/>
    <property type="match status" value="1"/>
</dbReference>
<keyword evidence="3" id="KW-1185">Reference proteome</keyword>
<evidence type="ECO:0000313" key="2">
    <source>
        <dbReference type="EMBL" id="OLF14041.1"/>
    </source>
</evidence>
<comment type="caution">
    <text evidence="2">The sequence shown here is derived from an EMBL/GenBank/DDBJ whole genome shotgun (WGS) entry which is preliminary data.</text>
</comment>
<name>A0A7Z0WRK1_9PSEU</name>
<accession>A0A7Z0WRK1</accession>
<dbReference type="Pfam" id="PF00109">
    <property type="entry name" value="ketoacyl-synt"/>
    <property type="match status" value="1"/>
</dbReference>
<dbReference type="Proteomes" id="UP000185696">
    <property type="component" value="Unassembled WGS sequence"/>
</dbReference>
<dbReference type="InterPro" id="IPR014030">
    <property type="entry name" value="Ketoacyl_synth_N"/>
</dbReference>
<dbReference type="RefSeq" id="WP_075130989.1">
    <property type="nucleotide sequence ID" value="NZ_MSIF01000001.1"/>
</dbReference>
<sequence>MSVLTAWSAVSPYGIGATAFADGLHAAATRTPAEPGLPPAGLVPDFEPRTLLGAKGTRWLDRVSALAVVATGEIVRAAGDLGQEPGLVLGVTNGSARSMLELTRDSLVKARPEFVKPGQFPNTLMNSAAAQCAIFHRLRGPNATVAAGRTSGLLALRYARRLQRTGRAEAVLCGAAEEYSGTRAWFAQHAAPGPDLGEGCAMLLLGPPGRPGIAEVAGLAFGVFDEPATAGQALDRCVRRLLDAQPGPLWAHATAHDPVLSTTDVDAQVRLPLAELVGDTHAASAALAVAAVLALAPDAPGRLALVTATDRDGTVGAALLRITGERS</sequence>
<proteinExistence type="predicted"/>
<feature type="domain" description="Beta-ketoacyl synthase-like N-terminal" evidence="1">
    <location>
        <begin position="57"/>
        <end position="184"/>
    </location>
</feature>
<protein>
    <recommendedName>
        <fullName evidence="1">Beta-ketoacyl synthase-like N-terminal domain-containing protein</fullName>
    </recommendedName>
</protein>
<evidence type="ECO:0000313" key="3">
    <source>
        <dbReference type="Proteomes" id="UP000185696"/>
    </source>
</evidence>
<reference evidence="2 3" key="1">
    <citation type="submission" date="2016-12" db="EMBL/GenBank/DDBJ databases">
        <title>The draft genome sequence of Actinophytocola xinjiangensis.</title>
        <authorList>
            <person name="Wang W."/>
            <person name="Yuan L."/>
        </authorList>
    </citation>
    <scope>NUCLEOTIDE SEQUENCE [LARGE SCALE GENOMIC DNA]</scope>
    <source>
        <strain evidence="2 3">CGMCC 4.4663</strain>
    </source>
</reference>
<dbReference type="EMBL" id="MSIF01000001">
    <property type="protein sequence ID" value="OLF14041.1"/>
    <property type="molecule type" value="Genomic_DNA"/>
</dbReference>
<evidence type="ECO:0000259" key="1">
    <source>
        <dbReference type="Pfam" id="PF00109"/>
    </source>
</evidence>
<dbReference type="OrthoDB" id="7061549at2"/>
<dbReference type="Gene3D" id="3.40.47.10">
    <property type="match status" value="1"/>
</dbReference>
<dbReference type="AlphaFoldDB" id="A0A7Z0WRK1"/>